<dbReference type="Gene3D" id="3.40.50.720">
    <property type="entry name" value="NAD(P)-binding Rossmann-like Domain"/>
    <property type="match status" value="1"/>
</dbReference>
<proteinExistence type="predicted"/>
<dbReference type="Pfam" id="PF00107">
    <property type="entry name" value="ADH_zinc_N"/>
    <property type="match status" value="1"/>
</dbReference>
<dbReference type="InterPro" id="IPR036291">
    <property type="entry name" value="NAD(P)-bd_dom_sf"/>
</dbReference>
<name>A0ABX0FA97_9BACL</name>
<dbReference type="InterPro" id="IPR041694">
    <property type="entry name" value="ADH_N_2"/>
</dbReference>
<dbReference type="InterPro" id="IPR011032">
    <property type="entry name" value="GroES-like_sf"/>
</dbReference>
<dbReference type="EMBL" id="JAAFGS010000008">
    <property type="protein sequence ID" value="NGZ77345.1"/>
    <property type="molecule type" value="Genomic_DNA"/>
</dbReference>
<dbReference type="PANTHER" id="PTHR43205">
    <property type="entry name" value="PROSTAGLANDIN REDUCTASE"/>
    <property type="match status" value="1"/>
</dbReference>
<evidence type="ECO:0000259" key="2">
    <source>
        <dbReference type="SMART" id="SM00829"/>
    </source>
</evidence>
<dbReference type="SMART" id="SM00829">
    <property type="entry name" value="PKS_ER"/>
    <property type="match status" value="1"/>
</dbReference>
<dbReference type="CDD" id="cd05288">
    <property type="entry name" value="PGDH"/>
    <property type="match status" value="1"/>
</dbReference>
<dbReference type="InterPro" id="IPR020843">
    <property type="entry name" value="ER"/>
</dbReference>
<comment type="caution">
    <text evidence="3">The sequence shown here is derived from an EMBL/GenBank/DDBJ whole genome shotgun (WGS) entry which is preliminary data.</text>
</comment>
<dbReference type="Gene3D" id="3.90.180.10">
    <property type="entry name" value="Medium-chain alcohol dehydrogenases, catalytic domain"/>
    <property type="match status" value="1"/>
</dbReference>
<dbReference type="PANTHER" id="PTHR43205:SF7">
    <property type="entry name" value="PROSTAGLANDIN REDUCTASE 1"/>
    <property type="match status" value="1"/>
</dbReference>
<accession>A0ABX0FA97</accession>
<reference evidence="3 4" key="1">
    <citation type="submission" date="2020-01" db="EMBL/GenBank/DDBJ databases">
        <title>Polyphasic characterisation and genomic insights into a novel alkali tolerant bacterium VR-M41.</title>
        <authorList>
            <person name="Vemuluri V.R."/>
        </authorList>
    </citation>
    <scope>NUCLEOTIDE SEQUENCE [LARGE SCALE GENOMIC DNA]</scope>
    <source>
        <strain evidence="3 4">VR-M41</strain>
    </source>
</reference>
<dbReference type="SUPFAM" id="SSF50129">
    <property type="entry name" value="GroES-like"/>
    <property type="match status" value="2"/>
</dbReference>
<gene>
    <name evidence="3" type="ORF">GYN08_18805</name>
</gene>
<dbReference type="SUPFAM" id="SSF51735">
    <property type="entry name" value="NAD(P)-binding Rossmann-fold domains"/>
    <property type="match status" value="1"/>
</dbReference>
<evidence type="ECO:0000256" key="1">
    <source>
        <dbReference type="ARBA" id="ARBA00023002"/>
    </source>
</evidence>
<dbReference type="Pfam" id="PF16884">
    <property type="entry name" value="ADH_N_2"/>
    <property type="match status" value="1"/>
</dbReference>
<evidence type="ECO:0000313" key="3">
    <source>
        <dbReference type="EMBL" id="NGZ77345.1"/>
    </source>
</evidence>
<feature type="domain" description="Enoyl reductase (ER)" evidence="2">
    <location>
        <begin position="18"/>
        <end position="330"/>
    </location>
</feature>
<dbReference type="InterPro" id="IPR013149">
    <property type="entry name" value="ADH-like_C"/>
</dbReference>
<sequence length="332" mass="35878">MSEKKRFVLASRPDGMPTRENFELKTEELEAPKDGEITVETLYLSVDPYMRGRMNDTKSYAKPYEIGGTFGGGAVGRVIESRHASHKEGDIVQGGWGWQTHAAVNGDHVVPVDPDLAPVQSSIGALGMPGLTAYFGLLDIGQPKEGETVVVSGAGGAVGMIVGQIAKIKGARVVGISGSEEKNRYLSEELGFDAVVNYKTESLGEALERACPDGVDVYFDNVGGEVSDAVFLLLNSNARIPLCGQISQYNVSDPEPGPRFLPLLLTRTALVKGFLVGQYQQRFGEAIPEMAGWMREGKLKYRENIIEGFDNAPEAFFGLFTGENLGKQLVKV</sequence>
<dbReference type="InterPro" id="IPR045010">
    <property type="entry name" value="MDR_fam"/>
</dbReference>
<organism evidence="3 4">
    <name type="scientific">Saccharibacillus alkalitolerans</name>
    <dbReference type="NCBI Taxonomy" id="2705290"/>
    <lineage>
        <taxon>Bacteria</taxon>
        <taxon>Bacillati</taxon>
        <taxon>Bacillota</taxon>
        <taxon>Bacilli</taxon>
        <taxon>Bacillales</taxon>
        <taxon>Paenibacillaceae</taxon>
        <taxon>Saccharibacillus</taxon>
    </lineage>
</organism>
<dbReference type="RefSeq" id="WP_166277565.1">
    <property type="nucleotide sequence ID" value="NZ_JAAFGS010000008.1"/>
</dbReference>
<keyword evidence="1" id="KW-0560">Oxidoreductase</keyword>
<keyword evidence="4" id="KW-1185">Reference proteome</keyword>
<evidence type="ECO:0000313" key="4">
    <source>
        <dbReference type="Proteomes" id="UP000800303"/>
    </source>
</evidence>
<dbReference type="Proteomes" id="UP000800303">
    <property type="component" value="Unassembled WGS sequence"/>
</dbReference>
<protein>
    <submittedName>
        <fullName evidence="3">NADP-dependent oxidoreductase</fullName>
    </submittedName>
</protein>